<dbReference type="RefSeq" id="XP_045258437.1">
    <property type="nucleotide sequence ID" value="XM_045401435.1"/>
</dbReference>
<comment type="caution">
    <text evidence="1">The sequence shown here is derived from an EMBL/GenBank/DDBJ whole genome shotgun (WGS) entry which is preliminary data.</text>
</comment>
<reference evidence="1" key="1">
    <citation type="journal article" date="2020" name="Phytopathology">
        <title>Genome sequence and comparative analysis of Colletotrichum gloeosporioides isolated from Liriodendron leaves.</title>
        <authorList>
            <person name="Fu F.F."/>
            <person name="Hao Z."/>
            <person name="Wang P."/>
            <person name="Lu Y."/>
            <person name="Xue L.J."/>
            <person name="Wei G."/>
            <person name="Tian Y."/>
            <person name="Baishi H."/>
            <person name="Xu H."/>
            <person name="Shi J."/>
            <person name="Cheng T."/>
            <person name="Wang G."/>
            <person name="Yi Y."/>
            <person name="Chen J."/>
        </authorList>
    </citation>
    <scope>NUCLEOTIDE SEQUENCE</scope>
    <source>
        <strain evidence="1">Lc1</strain>
    </source>
</reference>
<evidence type="ECO:0000313" key="1">
    <source>
        <dbReference type="EMBL" id="KAF3799277.1"/>
    </source>
</evidence>
<keyword evidence="2" id="KW-1185">Reference proteome</keyword>
<dbReference type="GeneID" id="69008486"/>
<dbReference type="EMBL" id="WVTB01000085">
    <property type="protein sequence ID" value="KAF3799277.1"/>
    <property type="molecule type" value="Genomic_DNA"/>
</dbReference>
<sequence>MHTPTAQVEAADNAHDVLKQDLEKQPLESRFITKVSFLLALGHRLMTFREGSCHGGVMLAIFEECNWALGAAKTMYGLMKPLMHVVHSSRRNVLIFHALTCSGLVGPQAHPARTTLFGI</sequence>
<dbReference type="Proteomes" id="UP000613401">
    <property type="component" value="Unassembled WGS sequence"/>
</dbReference>
<proteinExistence type="predicted"/>
<reference evidence="1" key="2">
    <citation type="submission" date="2020-03" db="EMBL/GenBank/DDBJ databases">
        <authorList>
            <person name="Fu F.-F."/>
            <person name="Chen J."/>
        </authorList>
    </citation>
    <scope>NUCLEOTIDE SEQUENCE</scope>
    <source>
        <strain evidence="1">Lc1</strain>
    </source>
</reference>
<accession>A0A8H4FEC6</accession>
<evidence type="ECO:0000313" key="2">
    <source>
        <dbReference type="Proteomes" id="UP000613401"/>
    </source>
</evidence>
<protein>
    <submittedName>
        <fullName evidence="1">Uncharacterized protein</fullName>
    </submittedName>
</protein>
<gene>
    <name evidence="1" type="ORF">GCG54_00001317</name>
</gene>
<organism evidence="1 2">
    <name type="scientific">Colletotrichum gloeosporioides</name>
    <name type="common">Anthracnose fungus</name>
    <name type="synonym">Glomerella cingulata</name>
    <dbReference type="NCBI Taxonomy" id="474922"/>
    <lineage>
        <taxon>Eukaryota</taxon>
        <taxon>Fungi</taxon>
        <taxon>Dikarya</taxon>
        <taxon>Ascomycota</taxon>
        <taxon>Pezizomycotina</taxon>
        <taxon>Sordariomycetes</taxon>
        <taxon>Hypocreomycetidae</taxon>
        <taxon>Glomerellales</taxon>
        <taxon>Glomerellaceae</taxon>
        <taxon>Colletotrichum</taxon>
        <taxon>Colletotrichum gloeosporioides species complex</taxon>
    </lineage>
</organism>
<name>A0A8H4FEC6_COLGL</name>
<dbReference type="AlphaFoldDB" id="A0A8H4FEC6"/>